<evidence type="ECO:0000256" key="3">
    <source>
        <dbReference type="PIRSR" id="PIRSR000103-1"/>
    </source>
</evidence>
<dbReference type="PIRSF" id="PIRSF000103">
    <property type="entry name" value="HIBADH"/>
    <property type="match status" value="1"/>
</dbReference>
<dbReference type="RefSeq" id="WP_182997289.1">
    <property type="nucleotide sequence ID" value="NZ_JABEQJ010000010.1"/>
</dbReference>
<dbReference type="Pfam" id="PF03446">
    <property type="entry name" value="NAD_binding_2"/>
    <property type="match status" value="1"/>
</dbReference>
<dbReference type="InterPro" id="IPR036291">
    <property type="entry name" value="NAD(P)-bd_dom_sf"/>
</dbReference>
<proteinExistence type="predicted"/>
<organism evidence="6 7">
    <name type="scientific">Gluconacetobacter sacchari</name>
    <dbReference type="NCBI Taxonomy" id="92759"/>
    <lineage>
        <taxon>Bacteria</taxon>
        <taxon>Pseudomonadati</taxon>
        <taxon>Pseudomonadota</taxon>
        <taxon>Alphaproteobacteria</taxon>
        <taxon>Acetobacterales</taxon>
        <taxon>Acetobacteraceae</taxon>
        <taxon>Gluconacetobacter</taxon>
    </lineage>
</organism>
<keyword evidence="1" id="KW-0560">Oxidoreductase</keyword>
<dbReference type="InterPro" id="IPR008927">
    <property type="entry name" value="6-PGluconate_DH-like_C_sf"/>
</dbReference>
<dbReference type="GO" id="GO:0050661">
    <property type="term" value="F:NADP binding"/>
    <property type="evidence" value="ECO:0007669"/>
    <property type="project" value="InterPro"/>
</dbReference>
<feature type="domain" description="6-phosphogluconate dehydrogenase NADP-binding" evidence="4">
    <location>
        <begin position="16"/>
        <end position="171"/>
    </location>
</feature>
<gene>
    <name evidence="6" type="ORF">HLH48_09670</name>
</gene>
<comment type="caution">
    <text evidence="6">The sequence shown here is derived from an EMBL/GenBank/DDBJ whole genome shotgun (WGS) entry which is preliminary data.</text>
</comment>
<dbReference type="AlphaFoldDB" id="A0A7W4NMC1"/>
<evidence type="ECO:0000313" key="7">
    <source>
        <dbReference type="Proteomes" id="UP000589085"/>
    </source>
</evidence>
<feature type="active site" evidence="3">
    <location>
        <position position="180"/>
    </location>
</feature>
<dbReference type="Gene3D" id="3.40.50.720">
    <property type="entry name" value="NAD(P)-binding Rossmann-like Domain"/>
    <property type="match status" value="1"/>
</dbReference>
<evidence type="ECO:0000256" key="2">
    <source>
        <dbReference type="ARBA" id="ARBA00023027"/>
    </source>
</evidence>
<evidence type="ECO:0000259" key="5">
    <source>
        <dbReference type="Pfam" id="PF14833"/>
    </source>
</evidence>
<accession>A0A7W4NMC1</accession>
<dbReference type="GO" id="GO:0016491">
    <property type="term" value="F:oxidoreductase activity"/>
    <property type="evidence" value="ECO:0007669"/>
    <property type="project" value="UniProtKB-KW"/>
</dbReference>
<dbReference type="InterPro" id="IPR013328">
    <property type="entry name" value="6PGD_dom2"/>
</dbReference>
<name>A0A7W4NMC1_9PROT</name>
<dbReference type="InterPro" id="IPR006115">
    <property type="entry name" value="6PGDH_NADP-bd"/>
</dbReference>
<dbReference type="InterPro" id="IPR029154">
    <property type="entry name" value="HIBADH-like_NADP-bd"/>
</dbReference>
<dbReference type="PANTHER" id="PTHR43580:SF2">
    <property type="entry name" value="CYTOKINE-LIKE NUCLEAR FACTOR N-PAC"/>
    <property type="match status" value="1"/>
</dbReference>
<dbReference type="Proteomes" id="UP000589085">
    <property type="component" value="Unassembled WGS sequence"/>
</dbReference>
<dbReference type="Pfam" id="PF14833">
    <property type="entry name" value="NAD_binding_11"/>
    <property type="match status" value="1"/>
</dbReference>
<dbReference type="GO" id="GO:0051287">
    <property type="term" value="F:NAD binding"/>
    <property type="evidence" value="ECO:0007669"/>
    <property type="project" value="InterPro"/>
</dbReference>
<keyword evidence="2" id="KW-0520">NAD</keyword>
<dbReference type="SUPFAM" id="SSF51735">
    <property type="entry name" value="NAD(P)-binding Rossmann-fold domains"/>
    <property type="match status" value="1"/>
</dbReference>
<evidence type="ECO:0000256" key="1">
    <source>
        <dbReference type="ARBA" id="ARBA00023002"/>
    </source>
</evidence>
<evidence type="ECO:0000313" key="6">
    <source>
        <dbReference type="EMBL" id="MBB2160437.1"/>
    </source>
</evidence>
<evidence type="ECO:0000259" key="4">
    <source>
        <dbReference type="Pfam" id="PF03446"/>
    </source>
</evidence>
<dbReference type="Gene3D" id="1.10.1040.10">
    <property type="entry name" value="N-(1-d-carboxylethyl)-l-norvaline Dehydrogenase, domain 2"/>
    <property type="match status" value="1"/>
</dbReference>
<dbReference type="InterPro" id="IPR015815">
    <property type="entry name" value="HIBADH-related"/>
</dbReference>
<dbReference type="PANTHER" id="PTHR43580">
    <property type="entry name" value="OXIDOREDUCTASE GLYR1-RELATED"/>
    <property type="match status" value="1"/>
</dbReference>
<protein>
    <submittedName>
        <fullName evidence="6">NAD(P)-dependent oxidoreductase</fullName>
    </submittedName>
</protein>
<feature type="domain" description="3-hydroxyisobutyrate dehydrogenase-like NAD-binding" evidence="5">
    <location>
        <begin position="174"/>
        <end position="291"/>
    </location>
</feature>
<dbReference type="EMBL" id="JABEQJ010000010">
    <property type="protein sequence ID" value="MBB2160437.1"/>
    <property type="molecule type" value="Genomic_DNA"/>
</dbReference>
<dbReference type="SUPFAM" id="SSF48179">
    <property type="entry name" value="6-phosphogluconate dehydrogenase C-terminal domain-like"/>
    <property type="match status" value="1"/>
</dbReference>
<sequence length="301" mass="30521">MPDSSAPDTLAPAGLVGFVGFGAMASRMGRALRDAGYQIVAYTPSGKGGDGTTRFLPRPRLLAEAAGGTVILCVPDDEALAEAAYGPDGVLAGMAAGGLLINTSSVSPEAALALAAAAERRGIAALDAPVSGSTPEADAGALVVLVGGDARDVARARPIFDIIGKATIHAGPAGSGATLKLVVNGIMGVGLAAVAEGVGYGLAAGLDRDMLFAALDSVAVISPHHKRKLKAARAGDFSPQFPTRLMQKDMRLLLDAAARVGAPVPTMAATTQMLSLTRRQYPDDDYSALFAVMERMVANTP</sequence>
<dbReference type="InterPro" id="IPR051265">
    <property type="entry name" value="HIBADH-related_NP60_sf"/>
</dbReference>
<reference evidence="6 7" key="1">
    <citation type="submission" date="2020-04" db="EMBL/GenBank/DDBJ databases">
        <title>Description of novel Gluconacetobacter.</title>
        <authorList>
            <person name="Sombolestani A."/>
        </authorList>
    </citation>
    <scope>NUCLEOTIDE SEQUENCE [LARGE SCALE GENOMIC DNA]</scope>
    <source>
        <strain evidence="6 7">LMG 19747</strain>
    </source>
</reference>